<protein>
    <submittedName>
        <fullName evidence="3">Uncharacterized protein</fullName>
    </submittedName>
</protein>
<gene>
    <name evidence="3" type="ORF">GCM10023191_005310</name>
</gene>
<comment type="caution">
    <text evidence="3">The sequence shown here is derived from an EMBL/GenBank/DDBJ whole genome shotgun (WGS) entry which is preliminary data.</text>
</comment>
<dbReference type="RefSeq" id="WP_345456847.1">
    <property type="nucleotide sequence ID" value="NZ_BAABHF010000009.1"/>
</dbReference>
<evidence type="ECO:0000313" key="3">
    <source>
        <dbReference type="EMBL" id="GAA4483568.1"/>
    </source>
</evidence>
<accession>A0ABP8P863</accession>
<feature type="transmembrane region" description="Helical" evidence="2">
    <location>
        <begin position="50"/>
        <end position="73"/>
    </location>
</feature>
<organism evidence="3 4">
    <name type="scientific">Actinoallomurus oryzae</name>
    <dbReference type="NCBI Taxonomy" id="502180"/>
    <lineage>
        <taxon>Bacteria</taxon>
        <taxon>Bacillati</taxon>
        <taxon>Actinomycetota</taxon>
        <taxon>Actinomycetes</taxon>
        <taxon>Streptosporangiales</taxon>
        <taxon>Thermomonosporaceae</taxon>
        <taxon>Actinoallomurus</taxon>
    </lineage>
</organism>
<feature type="region of interest" description="Disordered" evidence="1">
    <location>
        <begin position="26"/>
        <end position="46"/>
    </location>
</feature>
<name>A0ABP8P863_9ACTN</name>
<evidence type="ECO:0000256" key="1">
    <source>
        <dbReference type="SAM" id="MobiDB-lite"/>
    </source>
</evidence>
<dbReference type="EMBL" id="BAABHF010000009">
    <property type="protein sequence ID" value="GAA4483568.1"/>
    <property type="molecule type" value="Genomic_DNA"/>
</dbReference>
<sequence length="87" mass="8814">MKRPTLSAAGDRSTALAQAQFGGRLGLSSPAQMDMGRPASDDVSTDDSGALGAIIFGPPVLLLIIVLLGLGVARGATLRAHATDRAE</sequence>
<keyword evidence="2" id="KW-1133">Transmembrane helix</keyword>
<evidence type="ECO:0000256" key="2">
    <source>
        <dbReference type="SAM" id="Phobius"/>
    </source>
</evidence>
<proteinExistence type="predicted"/>
<keyword evidence="2" id="KW-0472">Membrane</keyword>
<keyword evidence="4" id="KW-1185">Reference proteome</keyword>
<reference evidence="4" key="1">
    <citation type="journal article" date="2019" name="Int. J. Syst. Evol. Microbiol.">
        <title>The Global Catalogue of Microorganisms (GCM) 10K type strain sequencing project: providing services to taxonomists for standard genome sequencing and annotation.</title>
        <authorList>
            <consortium name="The Broad Institute Genomics Platform"/>
            <consortium name="The Broad Institute Genome Sequencing Center for Infectious Disease"/>
            <person name="Wu L."/>
            <person name="Ma J."/>
        </authorList>
    </citation>
    <scope>NUCLEOTIDE SEQUENCE [LARGE SCALE GENOMIC DNA]</scope>
    <source>
        <strain evidence="4">JCM 17933</strain>
    </source>
</reference>
<dbReference type="Proteomes" id="UP001500503">
    <property type="component" value="Unassembled WGS sequence"/>
</dbReference>
<keyword evidence="2" id="KW-0812">Transmembrane</keyword>
<evidence type="ECO:0000313" key="4">
    <source>
        <dbReference type="Proteomes" id="UP001500503"/>
    </source>
</evidence>